<dbReference type="CDD" id="cd18799">
    <property type="entry name" value="SF2_C_EcoAI-like"/>
    <property type="match status" value="1"/>
</dbReference>
<accession>A0A1C0AB34</accession>
<dbReference type="GO" id="GO:0009035">
    <property type="term" value="F:type I site-specific deoxyribonuclease activity"/>
    <property type="evidence" value="ECO:0007669"/>
    <property type="project" value="UniProtKB-EC"/>
</dbReference>
<dbReference type="InterPro" id="IPR007409">
    <property type="entry name" value="Restrct_endonuc_type1_HsdR_N"/>
</dbReference>
<evidence type="ECO:0000256" key="1">
    <source>
        <dbReference type="SAM" id="Coils"/>
    </source>
</evidence>
<dbReference type="InterPro" id="IPR001650">
    <property type="entry name" value="Helicase_C-like"/>
</dbReference>
<dbReference type="OrthoDB" id="9758243at2"/>
<feature type="domain" description="Helicase ATP-binding" evidence="2">
    <location>
        <begin position="357"/>
        <end position="517"/>
    </location>
</feature>
<dbReference type="PROSITE" id="PS51192">
    <property type="entry name" value="HELICASE_ATP_BIND_1"/>
    <property type="match status" value="1"/>
</dbReference>
<proteinExistence type="predicted"/>
<keyword evidence="1" id="KW-0175">Coiled coil</keyword>
<dbReference type="Pfam" id="PF08463">
    <property type="entry name" value="EcoEI_R_C"/>
    <property type="match status" value="1"/>
</dbReference>
<dbReference type="RefSeq" id="WP_068715482.1">
    <property type="nucleotide sequence ID" value="NZ_LWDV01000007.1"/>
</dbReference>
<name>A0A1C0AB34_9FIRM</name>
<reference evidence="3 4" key="2">
    <citation type="submission" date="2016-08" db="EMBL/GenBank/DDBJ databases">
        <title>Orenia metallireducens sp. nov. strain Z6, a Novel Metal-reducing Firmicute from the Deep Subsurface.</title>
        <authorList>
            <person name="Maxim B.I."/>
            <person name="Kenneth K."/>
            <person name="Flynn T.M."/>
            <person name="Oloughlin E.J."/>
            <person name="Locke R.A."/>
            <person name="Weber J.R."/>
            <person name="Egan S.M."/>
            <person name="Mackie R.I."/>
            <person name="Cann I.K."/>
        </authorList>
    </citation>
    <scope>NUCLEOTIDE SEQUENCE [LARGE SCALE GENOMIC DNA]</scope>
    <source>
        <strain evidence="3 4">Z6</strain>
    </source>
</reference>
<protein>
    <submittedName>
        <fullName evidence="3">DEAD/DEAH box helicase</fullName>
    </submittedName>
</protein>
<dbReference type="SUPFAM" id="SSF52540">
    <property type="entry name" value="P-loop containing nucleoside triphosphate hydrolases"/>
    <property type="match status" value="2"/>
</dbReference>
<keyword evidence="3" id="KW-0347">Helicase</keyword>
<dbReference type="SMART" id="SM00487">
    <property type="entry name" value="DEXDc"/>
    <property type="match status" value="1"/>
</dbReference>
<dbReference type="CDD" id="cd18032">
    <property type="entry name" value="DEXHc_RE_I_III_res"/>
    <property type="match status" value="1"/>
</dbReference>
<dbReference type="GO" id="GO:0009307">
    <property type="term" value="P:DNA restriction-modification system"/>
    <property type="evidence" value="ECO:0007669"/>
    <property type="project" value="UniProtKB-KW"/>
</dbReference>
<evidence type="ECO:0000313" key="3">
    <source>
        <dbReference type="EMBL" id="OCL27589.1"/>
    </source>
</evidence>
<dbReference type="Pfam" id="PF04313">
    <property type="entry name" value="HSDR_N"/>
    <property type="match status" value="1"/>
</dbReference>
<dbReference type="Pfam" id="PF00271">
    <property type="entry name" value="Helicase_C"/>
    <property type="match status" value="1"/>
</dbReference>
<dbReference type="InterPro" id="IPR050742">
    <property type="entry name" value="Helicase_Restrict-Modif_Enz"/>
</dbReference>
<dbReference type="GO" id="GO:0005829">
    <property type="term" value="C:cytosol"/>
    <property type="evidence" value="ECO:0007669"/>
    <property type="project" value="TreeGrafter"/>
</dbReference>
<dbReference type="Pfam" id="PF04851">
    <property type="entry name" value="ResIII"/>
    <property type="match status" value="1"/>
</dbReference>
<evidence type="ECO:0000259" key="2">
    <source>
        <dbReference type="PROSITE" id="PS51192"/>
    </source>
</evidence>
<dbReference type="InterPro" id="IPR025285">
    <property type="entry name" value="DUF4145"/>
</dbReference>
<dbReference type="InterPro" id="IPR014001">
    <property type="entry name" value="Helicase_ATP-bd"/>
</dbReference>
<dbReference type="InterPro" id="IPR013670">
    <property type="entry name" value="EcoEI_R_C_dom"/>
</dbReference>
<dbReference type="GO" id="GO:0003677">
    <property type="term" value="F:DNA binding"/>
    <property type="evidence" value="ECO:0007669"/>
    <property type="project" value="UniProtKB-KW"/>
</dbReference>
<dbReference type="AlphaFoldDB" id="A0A1C0AB34"/>
<dbReference type="EMBL" id="LWDV01000007">
    <property type="protein sequence ID" value="OCL27589.1"/>
    <property type="molecule type" value="Genomic_DNA"/>
</dbReference>
<reference evidence="4" key="1">
    <citation type="submission" date="2016-07" db="EMBL/GenBank/DDBJ databases">
        <authorList>
            <person name="Florea S."/>
            <person name="Webb J.S."/>
            <person name="Jaromczyk J."/>
            <person name="Schardl C.L."/>
        </authorList>
    </citation>
    <scope>NUCLEOTIDE SEQUENCE [LARGE SCALE GENOMIC DNA]</scope>
    <source>
        <strain evidence="4">Z6</strain>
    </source>
</reference>
<sequence>MSSNFSFLENNKHFQSFAKACLDAERSIAVSPPTTAILARRALELAVKWVYSFDDYLEIPYRDNLSSLIHNRTFKEILTSELFPLIKYIVSLGNLSAHTNNQVSREEAVLSLRNLHQFVSWIGYCYSSDYIEAEFDESILATGQQRKTTQEELKKLYDQLGDKDEKLQDIISENEKLRAELRQAREEKLEAKDFEIDNITEAETRKRYIDLYLKEADWTFGDDCIEEYQVKGMPNNAGIGYVDYLLFGANGKPLAVVEAKRTTKDPKDGKQQAKLYADCLEQEFGQRPVIFYTNGFETYIWDDTNYPERRVSGFYTKDQLQLMVDRRTTKVPLDKIEIKDEISNRYYQKEAIKAVCEEFTKGDRRALLVMATGSGKTRTSISIVDVLSRHNWVKNILFLADRTALVKQAKKNFNNLLPNMSLCNLVDDKDNPESRIVFSTYPTMMNAIDEAKTKDGKKLFTVGHFDLIIVDESHRSIYKKYQAIFDYFDALLIGLTATPKSDLDKNTYEIFNLEDHVPTYAYELEQAVNDKYLVYFDLVETKLKFLEEGISYDELSDEDKEKYEETFDDEMPDFISNDAINSWLYNEDTIDKVITMLMEKGIKVEGGDKLGKTIIFARNHRHAVKIVERFNALYPEYKGDFARVIDNHVNYSQDLIEQFGVKNSLPQIAVSVDMMDTGIDVPEIVNLVFFKKVRSKAKFWQMIGRGTRLCEDLFGVGQDKERFLIFDFGNNFEFFRVNAEGKEVRNTSSLTEKIFNTKVNLVKELQHLDYQEDKYINYRKNLISQLVGEVINLNRADFRVKQNLRYVVKFEDKKNWNKLGDIDVQEIKEFITPLIKPIQDDEMAKRFDYLMLTIELADLVGNNASRAKTNVIKTANSLSKIGTIPQVLEQREVIEQIKRDDFWSKADINDYEEVREALRDLIKFIEKKETKIYYTNFTEQVLETKESSGKFTTSNLENYRDKVDRYIKEHQNYISIHKLKANKKLTEQDFIQLEKILWNEVGTKEDYQKEFGDTPLAVLVREIIGLDQKAANRAFSQFLNDENLDSKQIRFVKKIVDYVVENGLIRDKKVLQEEPFRSIGSITQLFPTKSIRKIVDIIDEINNNAMNVM</sequence>
<dbReference type="GO" id="GO:0005524">
    <property type="term" value="F:ATP binding"/>
    <property type="evidence" value="ECO:0007669"/>
    <property type="project" value="UniProtKB-KW"/>
</dbReference>
<organism evidence="3 4">
    <name type="scientific">Orenia metallireducens</name>
    <dbReference type="NCBI Taxonomy" id="1413210"/>
    <lineage>
        <taxon>Bacteria</taxon>
        <taxon>Bacillati</taxon>
        <taxon>Bacillota</taxon>
        <taxon>Clostridia</taxon>
        <taxon>Halanaerobiales</taxon>
        <taxon>Halobacteroidaceae</taxon>
        <taxon>Orenia</taxon>
    </lineage>
</organism>
<comment type="caution">
    <text evidence="3">The sequence shown here is derived from an EMBL/GenBank/DDBJ whole genome shotgun (WGS) entry which is preliminary data.</text>
</comment>
<keyword evidence="3" id="KW-0547">Nucleotide-binding</keyword>
<dbReference type="Pfam" id="PF13643">
    <property type="entry name" value="DUF4145"/>
    <property type="match status" value="1"/>
</dbReference>
<gene>
    <name evidence="3" type="ORF">U472_03280</name>
</gene>
<dbReference type="Gene3D" id="3.40.50.300">
    <property type="entry name" value="P-loop containing nucleotide triphosphate hydrolases"/>
    <property type="match status" value="2"/>
</dbReference>
<keyword evidence="4" id="KW-1185">Reference proteome</keyword>
<keyword evidence="3" id="KW-0067">ATP-binding</keyword>
<dbReference type="PANTHER" id="PTHR47396">
    <property type="entry name" value="TYPE I RESTRICTION ENZYME ECOKI R PROTEIN"/>
    <property type="match status" value="1"/>
</dbReference>
<dbReference type="Gene3D" id="3.90.1570.30">
    <property type="match status" value="1"/>
</dbReference>
<dbReference type="Proteomes" id="UP000093514">
    <property type="component" value="Unassembled WGS sequence"/>
</dbReference>
<feature type="coiled-coil region" evidence="1">
    <location>
        <begin position="160"/>
        <end position="194"/>
    </location>
</feature>
<dbReference type="GO" id="GO:0004386">
    <property type="term" value="F:helicase activity"/>
    <property type="evidence" value="ECO:0007669"/>
    <property type="project" value="UniProtKB-KW"/>
</dbReference>
<dbReference type="InterPro" id="IPR027417">
    <property type="entry name" value="P-loop_NTPase"/>
</dbReference>
<dbReference type="PANTHER" id="PTHR47396:SF1">
    <property type="entry name" value="ATP-DEPENDENT HELICASE IRC3-RELATED"/>
    <property type="match status" value="1"/>
</dbReference>
<dbReference type="InterPro" id="IPR006935">
    <property type="entry name" value="Helicase/UvrB_N"/>
</dbReference>
<evidence type="ECO:0000313" key="4">
    <source>
        <dbReference type="Proteomes" id="UP000093514"/>
    </source>
</evidence>
<keyword evidence="3" id="KW-0378">Hydrolase</keyword>